<feature type="compositionally biased region" description="Low complexity" evidence="2">
    <location>
        <begin position="460"/>
        <end position="474"/>
    </location>
</feature>
<accession>A0AAN6F3Y3</accession>
<feature type="chain" id="PRO_5042902285" description="Murein transglycosylase" evidence="3">
    <location>
        <begin position="23"/>
        <end position="513"/>
    </location>
</feature>
<evidence type="ECO:0000256" key="1">
    <source>
        <dbReference type="ARBA" id="ARBA00010579"/>
    </source>
</evidence>
<dbReference type="PANTHER" id="PTHR31654">
    <property type="entry name" value="SECRETED BETA-GLUCOSIDASE ADG3-RELATED"/>
    <property type="match status" value="1"/>
</dbReference>
<dbReference type="InterPro" id="IPR005556">
    <property type="entry name" value="SUN"/>
</dbReference>
<dbReference type="AlphaFoldDB" id="A0AAN6F3Y3"/>
<dbReference type="PANTHER" id="PTHR31654:SF0">
    <property type="entry name" value="SECRETED BETA-GLUCOSIDASE ADG3-RELATED"/>
    <property type="match status" value="1"/>
</dbReference>
<feature type="compositionally biased region" description="Polar residues" evidence="2">
    <location>
        <begin position="475"/>
        <end position="489"/>
    </location>
</feature>
<evidence type="ECO:0000313" key="5">
    <source>
        <dbReference type="Proteomes" id="UP001161757"/>
    </source>
</evidence>
<evidence type="ECO:0000313" key="4">
    <source>
        <dbReference type="EMBL" id="KAJ8995155.1"/>
    </source>
</evidence>
<keyword evidence="3" id="KW-0732">Signal</keyword>
<comment type="similarity">
    <text evidence="1">Belongs to the SUN family.</text>
</comment>
<gene>
    <name evidence="4" type="ORF">HRR80_001846</name>
</gene>
<organism evidence="4 5">
    <name type="scientific">Exophiala dermatitidis</name>
    <name type="common">Black yeast-like fungus</name>
    <name type="synonym">Wangiella dermatitidis</name>
    <dbReference type="NCBI Taxonomy" id="5970"/>
    <lineage>
        <taxon>Eukaryota</taxon>
        <taxon>Fungi</taxon>
        <taxon>Dikarya</taxon>
        <taxon>Ascomycota</taxon>
        <taxon>Pezizomycotina</taxon>
        <taxon>Eurotiomycetes</taxon>
        <taxon>Chaetothyriomycetidae</taxon>
        <taxon>Chaetothyriales</taxon>
        <taxon>Herpotrichiellaceae</taxon>
        <taxon>Exophiala</taxon>
    </lineage>
</organism>
<proteinExistence type="inferred from homology"/>
<evidence type="ECO:0000256" key="3">
    <source>
        <dbReference type="SAM" id="SignalP"/>
    </source>
</evidence>
<feature type="compositionally biased region" description="Low complexity" evidence="2">
    <location>
        <begin position="380"/>
        <end position="412"/>
    </location>
</feature>
<dbReference type="Proteomes" id="UP001161757">
    <property type="component" value="Unassembled WGS sequence"/>
</dbReference>
<dbReference type="InterPro" id="IPR053088">
    <property type="entry name" value="Beta-glucosidase/SUN-like"/>
</dbReference>
<feature type="compositionally biased region" description="Low complexity" evidence="2">
    <location>
        <begin position="343"/>
        <end position="358"/>
    </location>
</feature>
<dbReference type="EMBL" id="JAJGCB010000002">
    <property type="protein sequence ID" value="KAJ8995155.1"/>
    <property type="molecule type" value="Genomic_DNA"/>
</dbReference>
<dbReference type="Pfam" id="PF03856">
    <property type="entry name" value="SUN"/>
    <property type="match status" value="1"/>
</dbReference>
<reference evidence="4" key="1">
    <citation type="submission" date="2023-01" db="EMBL/GenBank/DDBJ databases">
        <title>Exophiala dermititidis isolated from Cystic Fibrosis Patient.</title>
        <authorList>
            <person name="Kurbessoian T."/>
            <person name="Crocker A."/>
            <person name="Murante D."/>
            <person name="Hogan D.A."/>
            <person name="Stajich J.E."/>
        </authorList>
    </citation>
    <scope>NUCLEOTIDE SEQUENCE</scope>
    <source>
        <strain evidence="4">Ex8</strain>
    </source>
</reference>
<protein>
    <recommendedName>
        <fullName evidence="6">Murein transglycosylase</fullName>
    </recommendedName>
</protein>
<evidence type="ECO:0000256" key="2">
    <source>
        <dbReference type="SAM" id="MobiDB-lite"/>
    </source>
</evidence>
<feature type="signal peptide" evidence="3">
    <location>
        <begin position="1"/>
        <end position="22"/>
    </location>
</feature>
<sequence length="513" mass="52856">MRQRTLTSSASALLLLAASVIGAKHGGVHDHLEVLHKRHRAHRGLHSRSTAEDGEHGIEIRTIPETVTPTLEKRGGQCAFPTDAGLVAVTPNEQNAGWAMSPDQPCKPGNYCPYACPPGQVSMQWDPSATSYSYPKSMNGGLYCDEDGNIQKPFPDRPYCEETPNNIGVVNNAGSHVSFCQTVLPGNEAMLIPTLVGESANLAVPDTKYWCGTAAHYYINPPGVGPDEACVWGDKSKPVGNWSPYVAGANIDASGETFIKLGWNPIYLEPATPFRTEMPNWGVKIDCPDGNCNGLPCAIDPTKNNVNEMVGSASDGAGGGAFCVVTVPKGSTANFVVFTAGGDSSSGSGSGSSTSSTSNGGGAGTSSSAQGWKGGQFFQTSSAAPASSTESSTTSTTTSSESSSSPSSTTTAWTSSWSATSSSSVSTTSSAAAHTSSHWSHAPSPSAYFSLFNNSTTTSTEISSEGSSIEATATPTAPSKQPSIQPATGAASTNGFSLASILSGLGLYILFSL</sequence>
<name>A0AAN6F3Y3_EXODE</name>
<feature type="region of interest" description="Disordered" evidence="2">
    <location>
        <begin position="460"/>
        <end position="489"/>
    </location>
</feature>
<evidence type="ECO:0008006" key="6">
    <source>
        <dbReference type="Google" id="ProtNLM"/>
    </source>
</evidence>
<comment type="caution">
    <text evidence="4">The sequence shown here is derived from an EMBL/GenBank/DDBJ whole genome shotgun (WGS) entry which is preliminary data.</text>
</comment>
<feature type="region of interest" description="Disordered" evidence="2">
    <location>
        <begin position="343"/>
        <end position="412"/>
    </location>
</feature>